<accession>A0A1B7MGB1</accession>
<dbReference type="AlphaFoldDB" id="A0A1B7MGB1"/>
<dbReference type="EMBL" id="KV449308">
    <property type="protein sequence ID" value="OAX31641.1"/>
    <property type="molecule type" value="Genomic_DNA"/>
</dbReference>
<organism evidence="1 2">
    <name type="scientific">Rhizopogon vinicolor AM-OR11-026</name>
    <dbReference type="NCBI Taxonomy" id="1314800"/>
    <lineage>
        <taxon>Eukaryota</taxon>
        <taxon>Fungi</taxon>
        <taxon>Dikarya</taxon>
        <taxon>Basidiomycota</taxon>
        <taxon>Agaricomycotina</taxon>
        <taxon>Agaricomycetes</taxon>
        <taxon>Agaricomycetidae</taxon>
        <taxon>Boletales</taxon>
        <taxon>Suillineae</taxon>
        <taxon>Rhizopogonaceae</taxon>
        <taxon>Rhizopogon</taxon>
    </lineage>
</organism>
<proteinExistence type="predicted"/>
<keyword evidence="2" id="KW-1185">Reference proteome</keyword>
<dbReference type="InParanoid" id="A0A1B7MGB1"/>
<reference evidence="1 2" key="1">
    <citation type="submission" date="2016-06" db="EMBL/GenBank/DDBJ databases">
        <title>Comparative genomics of the ectomycorrhizal sister species Rhizopogon vinicolor and Rhizopogon vesiculosus (Basidiomycota: Boletales) reveals a divergence of the mating type B locus.</title>
        <authorList>
            <consortium name="DOE Joint Genome Institute"/>
            <person name="Mujic A.B."/>
            <person name="Kuo A."/>
            <person name="Tritt A."/>
            <person name="Lipzen A."/>
            <person name="Chen C."/>
            <person name="Johnson J."/>
            <person name="Sharma A."/>
            <person name="Barry K."/>
            <person name="Grigoriev I.V."/>
            <person name="Spatafora J.W."/>
        </authorList>
    </citation>
    <scope>NUCLEOTIDE SEQUENCE [LARGE SCALE GENOMIC DNA]</scope>
    <source>
        <strain evidence="1 2">AM-OR11-026</strain>
    </source>
</reference>
<feature type="non-terminal residue" evidence="1">
    <location>
        <position position="1"/>
    </location>
</feature>
<sequence length="56" mass="6383">HYHPDPVPHSKDLSCWKLDKLAPKPEEYTRVRSSIILAIDSFCHPILDVCNILSIA</sequence>
<gene>
    <name evidence="1" type="ORF">K503DRAFT_870549</name>
</gene>
<protein>
    <submittedName>
        <fullName evidence="1">Uncharacterized protein</fullName>
    </submittedName>
</protein>
<evidence type="ECO:0000313" key="2">
    <source>
        <dbReference type="Proteomes" id="UP000092154"/>
    </source>
</evidence>
<dbReference type="Proteomes" id="UP000092154">
    <property type="component" value="Unassembled WGS sequence"/>
</dbReference>
<name>A0A1B7MGB1_9AGAM</name>
<evidence type="ECO:0000313" key="1">
    <source>
        <dbReference type="EMBL" id="OAX31641.1"/>
    </source>
</evidence>